<dbReference type="eggNOG" id="COG0735">
    <property type="taxonomic scope" value="Bacteria"/>
</dbReference>
<dbReference type="GO" id="GO:0003700">
    <property type="term" value="F:DNA-binding transcription factor activity"/>
    <property type="evidence" value="ECO:0007669"/>
    <property type="project" value="InterPro"/>
</dbReference>
<comment type="cofactor">
    <cofactor evidence="8">
        <name>Mn(2+)</name>
        <dbReference type="ChEBI" id="CHEBI:29035"/>
    </cofactor>
    <cofactor evidence="8">
        <name>Fe(2+)</name>
        <dbReference type="ChEBI" id="CHEBI:29033"/>
    </cofactor>
    <text evidence="8">Binds 1 Mn(2+) or Fe(2+) ion per subunit.</text>
</comment>
<protein>
    <submittedName>
        <fullName evidence="9">Ferric uptake regulator, Fur family</fullName>
    </submittedName>
</protein>
<organism evidence="9 10">
    <name type="scientific">Ethanoligenens harbinense (strain DSM 18485 / JCM 12961 / CGMCC 1.5033 / YUAN-3)</name>
    <dbReference type="NCBI Taxonomy" id="663278"/>
    <lineage>
        <taxon>Bacteria</taxon>
        <taxon>Bacillati</taxon>
        <taxon>Bacillota</taxon>
        <taxon>Clostridia</taxon>
        <taxon>Eubacteriales</taxon>
        <taxon>Oscillospiraceae</taxon>
        <taxon>Ethanoligenens</taxon>
    </lineage>
</organism>
<keyword evidence="2" id="KW-0678">Repressor</keyword>
<feature type="binding site" evidence="7">
    <location>
        <position position="155"/>
    </location>
    <ligand>
        <name>Zn(2+)</name>
        <dbReference type="ChEBI" id="CHEBI:29105"/>
    </ligand>
</feature>
<evidence type="ECO:0000256" key="5">
    <source>
        <dbReference type="ARBA" id="ARBA00023125"/>
    </source>
</evidence>
<dbReference type="InterPro" id="IPR036390">
    <property type="entry name" value="WH_DNA-bd_sf"/>
</dbReference>
<dbReference type="GO" id="GO:0008270">
    <property type="term" value="F:zinc ion binding"/>
    <property type="evidence" value="ECO:0007669"/>
    <property type="project" value="TreeGrafter"/>
</dbReference>
<dbReference type="GO" id="GO:0045892">
    <property type="term" value="P:negative regulation of DNA-templated transcription"/>
    <property type="evidence" value="ECO:0007669"/>
    <property type="project" value="TreeGrafter"/>
</dbReference>
<dbReference type="SUPFAM" id="SSF46785">
    <property type="entry name" value="Winged helix' DNA-binding domain"/>
    <property type="match status" value="1"/>
</dbReference>
<keyword evidence="3 7" id="KW-0862">Zinc</keyword>
<dbReference type="Pfam" id="PF01475">
    <property type="entry name" value="FUR"/>
    <property type="match status" value="1"/>
</dbReference>
<evidence type="ECO:0000256" key="1">
    <source>
        <dbReference type="ARBA" id="ARBA00007957"/>
    </source>
</evidence>
<dbReference type="PANTHER" id="PTHR33202">
    <property type="entry name" value="ZINC UPTAKE REGULATION PROTEIN"/>
    <property type="match status" value="1"/>
</dbReference>
<comment type="cofactor">
    <cofactor evidence="7">
        <name>Zn(2+)</name>
        <dbReference type="ChEBI" id="CHEBI:29105"/>
    </cofactor>
    <text evidence="7">Binds 1 zinc ion per subunit.</text>
</comment>
<dbReference type="AlphaFoldDB" id="E6U6N8"/>
<dbReference type="HOGENOM" id="CLU_1324729_0_0_9"/>
<dbReference type="InterPro" id="IPR002481">
    <property type="entry name" value="FUR"/>
</dbReference>
<dbReference type="STRING" id="663278.Ethha_0184"/>
<keyword evidence="10" id="KW-1185">Reference proteome</keyword>
<feature type="binding site" evidence="7">
    <location>
        <position position="152"/>
    </location>
    <ligand>
        <name>Zn(2+)</name>
        <dbReference type="ChEBI" id="CHEBI:29105"/>
    </ligand>
</feature>
<dbReference type="InterPro" id="IPR043135">
    <property type="entry name" value="Fur_C"/>
</dbReference>
<gene>
    <name evidence="9" type="ordered locus">Ethha_0184</name>
</gene>
<evidence type="ECO:0000256" key="3">
    <source>
        <dbReference type="ARBA" id="ARBA00022833"/>
    </source>
</evidence>
<proteinExistence type="inferred from homology"/>
<keyword evidence="7" id="KW-0479">Metal-binding</keyword>
<keyword evidence="6" id="KW-0804">Transcription</keyword>
<comment type="similarity">
    <text evidence="1">Belongs to the Fur family.</text>
</comment>
<dbReference type="InterPro" id="IPR036388">
    <property type="entry name" value="WH-like_DNA-bd_sf"/>
</dbReference>
<feature type="binding site" evidence="7">
    <location>
        <position position="192"/>
    </location>
    <ligand>
        <name>Zn(2+)</name>
        <dbReference type="ChEBI" id="CHEBI:29105"/>
    </ligand>
</feature>
<dbReference type="GO" id="GO:1900376">
    <property type="term" value="P:regulation of secondary metabolite biosynthetic process"/>
    <property type="evidence" value="ECO:0007669"/>
    <property type="project" value="TreeGrafter"/>
</dbReference>
<dbReference type="Gene3D" id="1.10.10.10">
    <property type="entry name" value="Winged helix-like DNA-binding domain superfamily/Winged helix DNA-binding domain"/>
    <property type="match status" value="1"/>
</dbReference>
<name>E6U6N8_ETHHY</name>
<evidence type="ECO:0000256" key="7">
    <source>
        <dbReference type="PIRSR" id="PIRSR602481-1"/>
    </source>
</evidence>
<sequence length="207" mass="23421">MQGQSGCPVQRRPLCCLDGRLPVGGCILTCQTGRSGLYYKEMQHPAHGIARRAGQERGVALEKPHKETRNTKQKQLILDCMKNAGGAHMTAEEIYNRIRQESQTISIATVYRNLRLLEENGTVKKVYVADDSLAYYEMSDAQSPHAHHHLVCRKCGAILDFEADLLDGLERLIESTKHFQIEDHRVVFYGVCEACRRRDGENAQPRK</sequence>
<evidence type="ECO:0000313" key="10">
    <source>
        <dbReference type="Proteomes" id="UP000001551"/>
    </source>
</evidence>
<dbReference type="GO" id="GO:0000976">
    <property type="term" value="F:transcription cis-regulatory region binding"/>
    <property type="evidence" value="ECO:0007669"/>
    <property type="project" value="TreeGrafter"/>
</dbReference>
<evidence type="ECO:0000256" key="4">
    <source>
        <dbReference type="ARBA" id="ARBA00023015"/>
    </source>
</evidence>
<evidence type="ECO:0000256" key="2">
    <source>
        <dbReference type="ARBA" id="ARBA00022491"/>
    </source>
</evidence>
<dbReference type="KEGG" id="eha:Ethha_0184"/>
<dbReference type="EMBL" id="CP002400">
    <property type="protein sequence ID" value="ADU25771.1"/>
    <property type="molecule type" value="Genomic_DNA"/>
</dbReference>
<feature type="binding site" evidence="8">
    <location>
        <position position="184"/>
    </location>
    <ligand>
        <name>Fe cation</name>
        <dbReference type="ChEBI" id="CHEBI:24875"/>
    </ligand>
</feature>
<evidence type="ECO:0000256" key="6">
    <source>
        <dbReference type="ARBA" id="ARBA00023163"/>
    </source>
</evidence>
<accession>E6U6N8</accession>
<dbReference type="PANTHER" id="PTHR33202:SF7">
    <property type="entry name" value="FERRIC UPTAKE REGULATION PROTEIN"/>
    <property type="match status" value="1"/>
</dbReference>
<keyword evidence="4" id="KW-0805">Transcription regulation</keyword>
<keyword evidence="8" id="KW-0408">Iron</keyword>
<dbReference type="CDD" id="cd07153">
    <property type="entry name" value="Fur_like"/>
    <property type="match status" value="1"/>
</dbReference>
<evidence type="ECO:0000256" key="8">
    <source>
        <dbReference type="PIRSR" id="PIRSR602481-2"/>
    </source>
</evidence>
<feature type="binding site" evidence="7">
    <location>
        <position position="195"/>
    </location>
    <ligand>
        <name>Zn(2+)</name>
        <dbReference type="ChEBI" id="CHEBI:29105"/>
    </ligand>
</feature>
<dbReference type="Gene3D" id="3.30.1490.190">
    <property type="match status" value="1"/>
</dbReference>
<reference evidence="9 10" key="1">
    <citation type="submission" date="2010-12" db="EMBL/GenBank/DDBJ databases">
        <title>Complete sequence of Ethanoligenens harbinense YUAN-3.</title>
        <authorList>
            <person name="Lucas S."/>
            <person name="Copeland A."/>
            <person name="Lapidus A."/>
            <person name="Cheng J.-F."/>
            <person name="Bruce D."/>
            <person name="Goodwin L."/>
            <person name="Pitluck S."/>
            <person name="Chertkov O."/>
            <person name="Misra M."/>
            <person name="Detter J.C."/>
            <person name="Han C."/>
            <person name="Tapia R."/>
            <person name="Land M."/>
            <person name="Hauser L."/>
            <person name="Jeffries C."/>
            <person name="Kyrpides N."/>
            <person name="Ivanova N."/>
            <person name="Mikhailova N."/>
            <person name="Wang A."/>
            <person name="Mouttaki H."/>
            <person name="He Z."/>
            <person name="Zhou J."/>
            <person name="Hemme C.L."/>
            <person name="Woyke T."/>
        </authorList>
    </citation>
    <scope>NUCLEOTIDE SEQUENCE [LARGE SCALE GENOMIC DNA]</scope>
    <source>
        <strain evidence="10">DSM 18485 / JCM 12961 / CGMCC 1.5033 / YUAN-3</strain>
    </source>
</reference>
<keyword evidence="5" id="KW-0238">DNA-binding</keyword>
<dbReference type="Proteomes" id="UP000001551">
    <property type="component" value="Chromosome"/>
</dbReference>
<evidence type="ECO:0000313" key="9">
    <source>
        <dbReference type="EMBL" id="ADU25771.1"/>
    </source>
</evidence>